<dbReference type="InterPro" id="IPR000719">
    <property type="entry name" value="Prot_kinase_dom"/>
</dbReference>
<keyword evidence="12" id="KW-1185">Reference proteome</keyword>
<feature type="region of interest" description="Disordered" evidence="9">
    <location>
        <begin position="154"/>
        <end position="178"/>
    </location>
</feature>
<reference evidence="11 12" key="1">
    <citation type="journal article" date="2018" name="New Phytol.">
        <title>Phylogenomics of Endogonaceae and evolution of mycorrhizas within Mucoromycota.</title>
        <authorList>
            <person name="Chang Y."/>
            <person name="Desiro A."/>
            <person name="Na H."/>
            <person name="Sandor L."/>
            <person name="Lipzen A."/>
            <person name="Clum A."/>
            <person name="Barry K."/>
            <person name="Grigoriev I.V."/>
            <person name="Martin F.M."/>
            <person name="Stajich J.E."/>
            <person name="Smith M.E."/>
            <person name="Bonito G."/>
            <person name="Spatafora J.W."/>
        </authorList>
    </citation>
    <scope>NUCLEOTIDE SEQUENCE [LARGE SCALE GENOMIC DNA]</scope>
    <source>
        <strain evidence="11 12">AD002</strain>
    </source>
</reference>
<keyword evidence="7" id="KW-0539">Nucleus</keyword>
<evidence type="ECO:0000313" key="12">
    <source>
        <dbReference type="Proteomes" id="UP000274822"/>
    </source>
</evidence>
<dbReference type="PANTHER" id="PTHR24056:SF233">
    <property type="entry name" value="CYCLIN-DEPENDENT KINASE 9"/>
    <property type="match status" value="1"/>
</dbReference>
<evidence type="ECO:0000313" key="11">
    <source>
        <dbReference type="EMBL" id="RUS33291.1"/>
    </source>
</evidence>
<evidence type="ECO:0000256" key="4">
    <source>
        <dbReference type="ARBA" id="ARBA00022741"/>
    </source>
</evidence>
<dbReference type="Gene3D" id="1.10.510.10">
    <property type="entry name" value="Transferase(Phosphotransferase) domain 1"/>
    <property type="match status" value="1"/>
</dbReference>
<evidence type="ECO:0000256" key="7">
    <source>
        <dbReference type="ARBA" id="ARBA00023242"/>
    </source>
</evidence>
<dbReference type="GO" id="GO:0005524">
    <property type="term" value="F:ATP binding"/>
    <property type="evidence" value="ECO:0007669"/>
    <property type="project" value="UniProtKB-UniRule"/>
</dbReference>
<proteinExistence type="predicted"/>
<comment type="subcellular location">
    <subcellularLocation>
        <location evidence="1">Nucleus</location>
    </subcellularLocation>
</comment>
<evidence type="ECO:0000256" key="5">
    <source>
        <dbReference type="ARBA" id="ARBA00022777"/>
    </source>
</evidence>
<comment type="caution">
    <text evidence="11">The sequence shown here is derived from an EMBL/GenBank/DDBJ whole genome shotgun (WGS) entry which is preliminary data.</text>
</comment>
<feature type="compositionally biased region" description="Gly residues" evidence="9">
    <location>
        <begin position="442"/>
        <end position="455"/>
    </location>
</feature>
<keyword evidence="6 8" id="KW-0067">ATP-binding</keyword>
<name>A0A433QU20_9FUNG</name>
<evidence type="ECO:0000256" key="9">
    <source>
        <dbReference type="SAM" id="MobiDB-lite"/>
    </source>
</evidence>
<organism evidence="11 12">
    <name type="scientific">Jimgerdemannia flammicorona</name>
    <dbReference type="NCBI Taxonomy" id="994334"/>
    <lineage>
        <taxon>Eukaryota</taxon>
        <taxon>Fungi</taxon>
        <taxon>Fungi incertae sedis</taxon>
        <taxon>Mucoromycota</taxon>
        <taxon>Mucoromycotina</taxon>
        <taxon>Endogonomycetes</taxon>
        <taxon>Endogonales</taxon>
        <taxon>Endogonaceae</taxon>
        <taxon>Jimgerdemannia</taxon>
    </lineage>
</organism>
<feature type="compositionally biased region" description="Basic and acidic residues" evidence="9">
    <location>
        <begin position="167"/>
        <end position="178"/>
    </location>
</feature>
<dbReference type="Gene3D" id="3.30.200.20">
    <property type="entry name" value="Phosphorylase Kinase, domain 1"/>
    <property type="match status" value="1"/>
</dbReference>
<protein>
    <submittedName>
        <fullName evidence="11">Kinase-like domain-containing protein</fullName>
    </submittedName>
</protein>
<evidence type="ECO:0000256" key="2">
    <source>
        <dbReference type="ARBA" id="ARBA00022527"/>
    </source>
</evidence>
<evidence type="ECO:0000256" key="6">
    <source>
        <dbReference type="ARBA" id="ARBA00022840"/>
    </source>
</evidence>
<feature type="compositionally biased region" description="Basic and acidic residues" evidence="9">
    <location>
        <begin position="472"/>
        <end position="536"/>
    </location>
</feature>
<dbReference type="EMBL" id="RBNJ01001302">
    <property type="protein sequence ID" value="RUS33291.1"/>
    <property type="molecule type" value="Genomic_DNA"/>
</dbReference>
<dbReference type="InterPro" id="IPR011009">
    <property type="entry name" value="Kinase-like_dom_sf"/>
</dbReference>
<feature type="compositionally biased region" description="Low complexity" evidence="9">
    <location>
        <begin position="537"/>
        <end position="552"/>
    </location>
</feature>
<dbReference type="Pfam" id="PF07714">
    <property type="entry name" value="PK_Tyr_Ser-Thr"/>
    <property type="match status" value="1"/>
</dbReference>
<gene>
    <name evidence="11" type="ORF">BC938DRAFT_472209</name>
</gene>
<keyword evidence="3" id="KW-0808">Transferase</keyword>
<dbReference type="Proteomes" id="UP000274822">
    <property type="component" value="Unassembled WGS sequence"/>
</dbReference>
<evidence type="ECO:0000256" key="8">
    <source>
        <dbReference type="PROSITE-ProRule" id="PRU10141"/>
    </source>
</evidence>
<accession>A0A433QU20</accession>
<dbReference type="PANTHER" id="PTHR24056">
    <property type="entry name" value="CELL DIVISION PROTEIN KINASE"/>
    <property type="match status" value="1"/>
</dbReference>
<evidence type="ECO:0000259" key="10">
    <source>
        <dbReference type="PROSITE" id="PS50011"/>
    </source>
</evidence>
<dbReference type="SUPFAM" id="SSF56112">
    <property type="entry name" value="Protein kinase-like (PK-like)"/>
    <property type="match status" value="1"/>
</dbReference>
<dbReference type="AlphaFoldDB" id="A0A433QU20"/>
<feature type="compositionally biased region" description="Basic and acidic residues" evidence="9">
    <location>
        <begin position="396"/>
        <end position="410"/>
    </location>
</feature>
<dbReference type="GO" id="GO:0004693">
    <property type="term" value="F:cyclin-dependent protein serine/threonine kinase activity"/>
    <property type="evidence" value="ECO:0007669"/>
    <property type="project" value="TreeGrafter"/>
</dbReference>
<keyword evidence="4 8" id="KW-0547">Nucleotide-binding</keyword>
<keyword evidence="5 11" id="KW-0418">Kinase</keyword>
<sequence length="578" mass="64527">MKRAAEDPQSTEQQQRKRPGPSPSNPSTLNGYVNRNGHDTPFPPFSPASVASPSPQHQQIHTGNFKKFVGCSRFDDYELEDKLGEGTFGEVHKARRKSTGELVALKRILMHNEKDGIPITALREIKILKQLSHINVVPLTDMATTFDRKLVPCRAHKPNGSSGTPSHVDKHTGERKERQRGSIYMVFPYMDHDLTGLLENPSVPSFQPPQVKLYLRQLLEGTTYLHKGILKIADFGLARGFDEPGRDYTNCVVTRWYRPPELLLGEKKYTTAIDLWGIGCVFAEMLAGKPLLPGPSDLDQLKLIFDLCGTPTEETMPGWRKLPDADKFDPYKSTGPRSKGIAEKFAKWGLQAVDLLEKLLMLDPEKRISAFNALDHDYFWTPPMPAEPSSIPVYESSHEYDKRKGRERPADSAAPQQPSYPPNLARGASQTLNSGPSHGNRYNGGGGSGAAGRGGRGNDHHNGDSYRYGGGSKDDRDRRDYRDGGHHRDGHRERERDRERYGDKYGDKDKEKDKDKDRGRDRSRESRDRERGERAESQSALSATSGSSSQAGRPERQVHALPPKPATVMVPALPPRGV</sequence>
<dbReference type="InterPro" id="IPR050108">
    <property type="entry name" value="CDK"/>
</dbReference>
<feature type="domain" description="Protein kinase" evidence="10">
    <location>
        <begin position="77"/>
        <end position="379"/>
    </location>
</feature>
<keyword evidence="2" id="KW-0723">Serine/threonine-protein kinase</keyword>
<feature type="region of interest" description="Disordered" evidence="9">
    <location>
        <begin position="1"/>
        <end position="59"/>
    </location>
</feature>
<feature type="region of interest" description="Disordered" evidence="9">
    <location>
        <begin position="390"/>
        <end position="578"/>
    </location>
</feature>
<dbReference type="InterPro" id="IPR017441">
    <property type="entry name" value="Protein_kinase_ATP_BS"/>
</dbReference>
<feature type="binding site" evidence="8">
    <location>
        <position position="106"/>
    </location>
    <ligand>
        <name>ATP</name>
        <dbReference type="ChEBI" id="CHEBI:30616"/>
    </ligand>
</feature>
<evidence type="ECO:0000256" key="1">
    <source>
        <dbReference type="ARBA" id="ARBA00004123"/>
    </source>
</evidence>
<dbReference type="FunFam" id="1.10.510.10:FF:000624">
    <property type="entry name" value="Mitogen-activated protein kinase"/>
    <property type="match status" value="1"/>
</dbReference>
<dbReference type="GO" id="GO:0005634">
    <property type="term" value="C:nucleus"/>
    <property type="evidence" value="ECO:0007669"/>
    <property type="project" value="UniProtKB-SubCell"/>
</dbReference>
<evidence type="ECO:0000256" key="3">
    <source>
        <dbReference type="ARBA" id="ARBA00022679"/>
    </source>
</evidence>
<dbReference type="Pfam" id="PF00069">
    <property type="entry name" value="Pkinase"/>
    <property type="match status" value="1"/>
</dbReference>
<dbReference type="InterPro" id="IPR001245">
    <property type="entry name" value="Ser-Thr/Tyr_kinase_cat_dom"/>
</dbReference>
<dbReference type="PROSITE" id="PS00107">
    <property type="entry name" value="PROTEIN_KINASE_ATP"/>
    <property type="match status" value="1"/>
</dbReference>
<feature type="compositionally biased region" description="Polar residues" evidence="9">
    <location>
        <begin position="428"/>
        <end position="437"/>
    </location>
</feature>
<dbReference type="PROSITE" id="PS50011">
    <property type="entry name" value="PROTEIN_KINASE_DOM"/>
    <property type="match status" value="1"/>
</dbReference>